<dbReference type="NCBIfam" id="TIGR00278">
    <property type="entry name" value="membrane protein insertion efficiency factor YidD"/>
    <property type="match status" value="1"/>
</dbReference>
<organism evidence="2 3">
    <name type="scientific">Pseudonocardia oceani</name>
    <dbReference type="NCBI Taxonomy" id="2792013"/>
    <lineage>
        <taxon>Bacteria</taxon>
        <taxon>Bacillati</taxon>
        <taxon>Actinomycetota</taxon>
        <taxon>Actinomycetes</taxon>
        <taxon>Pseudonocardiales</taxon>
        <taxon>Pseudonocardiaceae</taxon>
        <taxon>Pseudonocardia</taxon>
    </lineage>
</organism>
<dbReference type="Proteomes" id="UP000694300">
    <property type="component" value="Unassembled WGS sequence"/>
</dbReference>
<gene>
    <name evidence="2" type="ORF">I4I82_05655</name>
</gene>
<feature type="compositionally biased region" description="Basic and acidic residues" evidence="1">
    <location>
        <begin position="17"/>
        <end position="38"/>
    </location>
</feature>
<comment type="caution">
    <text evidence="2">The sequence shown here is derived from an EMBL/GenBank/DDBJ whole genome shotgun (WGS) entry which is preliminary data.</text>
</comment>
<dbReference type="RefSeq" id="WP_218595398.1">
    <property type="nucleotide sequence ID" value="NZ_JADQDF010000001.1"/>
</dbReference>
<name>A0ABS6U4M0_9PSEU</name>
<dbReference type="InterPro" id="IPR002696">
    <property type="entry name" value="Membr_insert_effic_factor_YidD"/>
</dbReference>
<reference evidence="2 3" key="1">
    <citation type="submission" date="2020-11" db="EMBL/GenBank/DDBJ databases">
        <title>Pseudonocardia abyssalis sp. nov. and Pseudonocardia oceani sp. nov., description and phylogenomic analysis of two novel actinomycetes isolated from the deep Southern Ocean.</title>
        <authorList>
            <person name="Parra J."/>
        </authorList>
    </citation>
    <scope>NUCLEOTIDE SEQUENCE [LARGE SCALE GENOMIC DNA]</scope>
    <source>
        <strain evidence="3">KRD185</strain>
    </source>
</reference>
<dbReference type="EMBL" id="JADQDF010000001">
    <property type="protein sequence ID" value="MBW0127164.1"/>
    <property type="molecule type" value="Genomic_DNA"/>
</dbReference>
<dbReference type="Pfam" id="PF01809">
    <property type="entry name" value="YidD"/>
    <property type="match status" value="1"/>
</dbReference>
<evidence type="ECO:0000313" key="2">
    <source>
        <dbReference type="EMBL" id="MBW0127164.1"/>
    </source>
</evidence>
<dbReference type="SMART" id="SM01234">
    <property type="entry name" value="Haemolytic"/>
    <property type="match status" value="1"/>
</dbReference>
<evidence type="ECO:0000256" key="1">
    <source>
        <dbReference type="SAM" id="MobiDB-lite"/>
    </source>
</evidence>
<sequence length="218" mass="21866">MRAGPGDETPAQRRRRREEERRRRQEEARRRQEQREDASDAVDGAADVVEAGSGLGVPIGLGRGGGRTSGGRSDGGGGGWGCDGWGGGGGSRGSGSSGGGEGRGGGSGAGWGCGGGSGGRSGGGGCDGCDCNLSLLAITRLSTLLLLAAAVLPDRGGGALARGLIRLYRRRITRFTPRCPSTPSCSAFALAAVQERGARRGLVAAARRIRDCGTTGAA</sequence>
<proteinExistence type="predicted"/>
<evidence type="ECO:0000313" key="3">
    <source>
        <dbReference type="Proteomes" id="UP000694300"/>
    </source>
</evidence>
<accession>A0ABS6U4M0</accession>
<feature type="compositionally biased region" description="Gly residues" evidence="1">
    <location>
        <begin position="53"/>
        <end position="106"/>
    </location>
</feature>
<feature type="region of interest" description="Disordered" evidence="1">
    <location>
        <begin position="1"/>
        <end position="106"/>
    </location>
</feature>
<protein>
    <submittedName>
        <fullName evidence="2">Membrane protein insertion efficiency factor YidD</fullName>
    </submittedName>
</protein>
<keyword evidence="3" id="KW-1185">Reference proteome</keyword>
<feature type="compositionally biased region" description="Low complexity" evidence="1">
    <location>
        <begin position="41"/>
        <end position="52"/>
    </location>
</feature>